<dbReference type="InterPro" id="IPR036691">
    <property type="entry name" value="Endo/exonu/phosph_ase_sf"/>
</dbReference>
<organism evidence="2 3">
    <name type="scientific">Hibiscus trionum</name>
    <name type="common">Flower of an hour</name>
    <dbReference type="NCBI Taxonomy" id="183268"/>
    <lineage>
        <taxon>Eukaryota</taxon>
        <taxon>Viridiplantae</taxon>
        <taxon>Streptophyta</taxon>
        <taxon>Embryophyta</taxon>
        <taxon>Tracheophyta</taxon>
        <taxon>Spermatophyta</taxon>
        <taxon>Magnoliopsida</taxon>
        <taxon>eudicotyledons</taxon>
        <taxon>Gunneridae</taxon>
        <taxon>Pentapetalae</taxon>
        <taxon>rosids</taxon>
        <taxon>malvids</taxon>
        <taxon>Malvales</taxon>
        <taxon>Malvaceae</taxon>
        <taxon>Malvoideae</taxon>
        <taxon>Hibiscus</taxon>
    </lineage>
</organism>
<dbReference type="EMBL" id="BSYR01000063">
    <property type="protein sequence ID" value="GMJ12289.1"/>
    <property type="molecule type" value="Genomic_DNA"/>
</dbReference>
<dbReference type="PANTHER" id="PTHR35218:SF9">
    <property type="entry name" value="ENDONUCLEASE_EXONUCLEASE_PHOSPHATASE DOMAIN-CONTAINING PROTEIN"/>
    <property type="match status" value="1"/>
</dbReference>
<evidence type="ECO:0000313" key="3">
    <source>
        <dbReference type="Proteomes" id="UP001165190"/>
    </source>
</evidence>
<proteinExistence type="predicted"/>
<accession>A0A9W7JF86</accession>
<feature type="domain" description="Endonuclease/exonuclease/phosphatase" evidence="1">
    <location>
        <begin position="6"/>
        <end position="157"/>
    </location>
</feature>
<dbReference type="GO" id="GO:0003824">
    <property type="term" value="F:catalytic activity"/>
    <property type="evidence" value="ECO:0007669"/>
    <property type="project" value="InterPro"/>
</dbReference>
<dbReference type="PANTHER" id="PTHR35218">
    <property type="entry name" value="RNASE H DOMAIN-CONTAINING PROTEIN"/>
    <property type="match status" value="1"/>
</dbReference>
<keyword evidence="3" id="KW-1185">Reference proteome</keyword>
<name>A0A9W7JF86_HIBTR</name>
<evidence type="ECO:0000313" key="2">
    <source>
        <dbReference type="EMBL" id="GMJ12289.1"/>
    </source>
</evidence>
<dbReference type="Gene3D" id="3.60.10.10">
    <property type="entry name" value="Endonuclease/exonuclease/phosphatase"/>
    <property type="match status" value="1"/>
</dbReference>
<dbReference type="InterPro" id="IPR005135">
    <property type="entry name" value="Endo/exonuclease/phosphatase"/>
</dbReference>
<comment type="caution">
    <text evidence="2">The sequence shown here is derived from an EMBL/GenBank/DDBJ whole genome shotgun (WGS) entry which is preliminary data.</text>
</comment>
<dbReference type="OrthoDB" id="1002598at2759"/>
<reference evidence="2" key="1">
    <citation type="submission" date="2023-05" db="EMBL/GenBank/DDBJ databases">
        <title>Genome and transcriptome analyses reveal genes involved in the formation of fine ridges on petal epidermal cells in Hibiscus trionum.</title>
        <authorList>
            <person name="Koshimizu S."/>
            <person name="Masuda S."/>
            <person name="Ishii T."/>
            <person name="Shirasu K."/>
            <person name="Hoshino A."/>
            <person name="Arita M."/>
        </authorList>
    </citation>
    <scope>NUCLEOTIDE SEQUENCE</scope>
    <source>
        <strain evidence="2">Hamamatsu line</strain>
    </source>
</reference>
<dbReference type="Proteomes" id="UP001165190">
    <property type="component" value="Unassembled WGS sequence"/>
</dbReference>
<evidence type="ECO:0000259" key="1">
    <source>
        <dbReference type="Pfam" id="PF03372"/>
    </source>
</evidence>
<dbReference type="SUPFAM" id="SSF56219">
    <property type="entry name" value="DNase I-like"/>
    <property type="match status" value="1"/>
</dbReference>
<dbReference type="Pfam" id="PF03372">
    <property type="entry name" value="Exo_endo_phos"/>
    <property type="match status" value="1"/>
</dbReference>
<protein>
    <recommendedName>
        <fullName evidence="1">Endonuclease/exonuclease/phosphatase domain-containing protein</fullName>
    </recommendedName>
</protein>
<dbReference type="AlphaFoldDB" id="A0A9W7JF86"/>
<gene>
    <name evidence="2" type="ORF">HRI_004898100</name>
</gene>
<sequence>MEVDILTWNIRGFRRREKRRALKIMLHKFNPSIVFIQEMKVEKISEIEIKRLWHKSNLEFAFSPARGSAGGLLSIWNSELIQVTNKIINHNYIAIIGICKKSGDSCGVVNVYGPSQDSEKGIFLADLLAVIKSKDIPWCIGGDFNLILDSEEKRGFRLIVP</sequence>